<reference evidence="10" key="1">
    <citation type="submission" date="2017-02" db="UniProtKB">
        <authorList>
            <consortium name="WormBaseParasite"/>
        </authorList>
    </citation>
    <scope>IDENTIFICATION</scope>
</reference>
<reference evidence="8 9" key="2">
    <citation type="submission" date="2018-11" db="EMBL/GenBank/DDBJ databases">
        <authorList>
            <consortium name="Pathogen Informatics"/>
        </authorList>
    </citation>
    <scope>NUCLEOTIDE SEQUENCE [LARGE SCALE GENOMIC DNA]</scope>
</reference>
<dbReference type="AlphaFoldDB" id="A0A0R3SSA8"/>
<name>A0A0R3SSA8_HYMDI</name>
<evidence type="ECO:0000256" key="1">
    <source>
        <dbReference type="ARBA" id="ARBA00022679"/>
    </source>
</evidence>
<keyword evidence="6" id="KW-0695">RNA-directed DNA polymerase</keyword>
<keyword evidence="2" id="KW-0548">Nucleotidyltransferase</keyword>
<evidence type="ECO:0000256" key="3">
    <source>
        <dbReference type="ARBA" id="ARBA00022722"/>
    </source>
</evidence>
<sequence>MIAVDASKYGATITHVFADGSEKSVVHDSRTLTTVKKGYRKIERASLAVIFAVKKFNKLLYCKHFTLLTDHKSLHSIIGSKNGIPVYTARRLRCWLTILLGHGFEIYYRNTAEFRQANCLSRRIGDLQNVTVKDSVLKKAMKYTLTGRPKSDQKGDLLQLYGRRDKLTVITSCLMFIDHVVISLALKRAVLQPFYSSHPGVNHTESIARTFYTGLYLFPGLKLQFHGPGRTWILLDLVTFKVTRIYSIKLHHDCRVGRSLHHVFSTHGLSKIILTDNSTKFSSALFQDFCRSHNNTHVYPPPHHTYSNGQTERFFDGLKWTLQESREKEKTEEILYELLLT</sequence>
<feature type="domain" description="Integrase catalytic" evidence="7">
    <location>
        <begin position="195"/>
        <end position="341"/>
    </location>
</feature>
<evidence type="ECO:0000256" key="2">
    <source>
        <dbReference type="ARBA" id="ARBA00022695"/>
    </source>
</evidence>
<dbReference type="InterPro" id="IPR050951">
    <property type="entry name" value="Retrovirus_Pol_polyprotein"/>
</dbReference>
<dbReference type="GO" id="GO:0015074">
    <property type="term" value="P:DNA integration"/>
    <property type="evidence" value="ECO:0007669"/>
    <property type="project" value="InterPro"/>
</dbReference>
<keyword evidence="4" id="KW-0255">Endonuclease</keyword>
<dbReference type="WBParaSite" id="HDID_0000816001-mRNA-1">
    <property type="protein sequence ID" value="HDID_0000816001-mRNA-1"/>
    <property type="gene ID" value="HDID_0000816001"/>
</dbReference>
<dbReference type="SUPFAM" id="SSF53098">
    <property type="entry name" value="Ribonuclease H-like"/>
    <property type="match status" value="1"/>
</dbReference>
<dbReference type="PANTHER" id="PTHR37984">
    <property type="entry name" value="PROTEIN CBG26694"/>
    <property type="match status" value="1"/>
</dbReference>
<accession>A0A0R3SSA8</accession>
<dbReference type="STRING" id="6216.A0A0R3SSA8"/>
<dbReference type="GO" id="GO:0003676">
    <property type="term" value="F:nucleic acid binding"/>
    <property type="evidence" value="ECO:0007669"/>
    <property type="project" value="InterPro"/>
</dbReference>
<dbReference type="SUPFAM" id="SSF56672">
    <property type="entry name" value="DNA/RNA polymerases"/>
    <property type="match status" value="1"/>
</dbReference>
<dbReference type="GO" id="GO:0003964">
    <property type="term" value="F:RNA-directed DNA polymerase activity"/>
    <property type="evidence" value="ECO:0007669"/>
    <property type="project" value="UniProtKB-KW"/>
</dbReference>
<dbReference type="InterPro" id="IPR036397">
    <property type="entry name" value="RNaseH_sf"/>
</dbReference>
<keyword evidence="1" id="KW-0808">Transferase</keyword>
<dbReference type="EMBL" id="UYSG01011037">
    <property type="protein sequence ID" value="VDL60476.1"/>
    <property type="molecule type" value="Genomic_DNA"/>
</dbReference>
<keyword evidence="3" id="KW-0540">Nuclease</keyword>
<dbReference type="OrthoDB" id="10063139at2759"/>
<keyword evidence="5" id="KW-0378">Hydrolase</keyword>
<dbReference type="PANTHER" id="PTHR37984:SF5">
    <property type="entry name" value="PROTEIN NYNRIN-LIKE"/>
    <property type="match status" value="1"/>
</dbReference>
<dbReference type="InterPro" id="IPR041373">
    <property type="entry name" value="RT_RNaseH"/>
</dbReference>
<evidence type="ECO:0000313" key="8">
    <source>
        <dbReference type="EMBL" id="VDL60476.1"/>
    </source>
</evidence>
<proteinExistence type="predicted"/>
<gene>
    <name evidence="8" type="ORF">HDID_LOCUS8158</name>
</gene>
<dbReference type="PROSITE" id="PS50994">
    <property type="entry name" value="INTEGRASE"/>
    <property type="match status" value="1"/>
</dbReference>
<dbReference type="Proteomes" id="UP000274504">
    <property type="component" value="Unassembled WGS sequence"/>
</dbReference>
<dbReference type="InterPro" id="IPR043502">
    <property type="entry name" value="DNA/RNA_pol_sf"/>
</dbReference>
<evidence type="ECO:0000256" key="4">
    <source>
        <dbReference type="ARBA" id="ARBA00022759"/>
    </source>
</evidence>
<organism evidence="10">
    <name type="scientific">Hymenolepis diminuta</name>
    <name type="common">Rat tapeworm</name>
    <dbReference type="NCBI Taxonomy" id="6216"/>
    <lineage>
        <taxon>Eukaryota</taxon>
        <taxon>Metazoa</taxon>
        <taxon>Spiralia</taxon>
        <taxon>Lophotrochozoa</taxon>
        <taxon>Platyhelminthes</taxon>
        <taxon>Cestoda</taxon>
        <taxon>Eucestoda</taxon>
        <taxon>Cyclophyllidea</taxon>
        <taxon>Hymenolepididae</taxon>
        <taxon>Hymenolepis</taxon>
    </lineage>
</organism>
<evidence type="ECO:0000256" key="5">
    <source>
        <dbReference type="ARBA" id="ARBA00022801"/>
    </source>
</evidence>
<evidence type="ECO:0000313" key="10">
    <source>
        <dbReference type="WBParaSite" id="HDID_0000816001-mRNA-1"/>
    </source>
</evidence>
<dbReference type="Pfam" id="PF17917">
    <property type="entry name" value="RT_RNaseH"/>
    <property type="match status" value="1"/>
</dbReference>
<dbReference type="Gene3D" id="3.30.420.10">
    <property type="entry name" value="Ribonuclease H-like superfamily/Ribonuclease H"/>
    <property type="match status" value="1"/>
</dbReference>
<dbReference type="InterPro" id="IPR001584">
    <property type="entry name" value="Integrase_cat-core"/>
</dbReference>
<protein>
    <submittedName>
        <fullName evidence="10">Integrase catalytic domain-containing protein</fullName>
    </submittedName>
</protein>
<evidence type="ECO:0000259" key="7">
    <source>
        <dbReference type="PROSITE" id="PS50994"/>
    </source>
</evidence>
<dbReference type="GO" id="GO:0016787">
    <property type="term" value="F:hydrolase activity"/>
    <property type="evidence" value="ECO:0007669"/>
    <property type="project" value="UniProtKB-KW"/>
</dbReference>
<dbReference type="InterPro" id="IPR012337">
    <property type="entry name" value="RNaseH-like_sf"/>
</dbReference>
<evidence type="ECO:0000313" key="9">
    <source>
        <dbReference type="Proteomes" id="UP000274504"/>
    </source>
</evidence>
<dbReference type="GO" id="GO:0004519">
    <property type="term" value="F:endonuclease activity"/>
    <property type="evidence" value="ECO:0007669"/>
    <property type="project" value="UniProtKB-KW"/>
</dbReference>
<evidence type="ECO:0000256" key="6">
    <source>
        <dbReference type="ARBA" id="ARBA00022918"/>
    </source>
</evidence>